<reference evidence="1 2" key="1">
    <citation type="submission" date="2019-04" db="EMBL/GenBank/DDBJ databases">
        <title>Phreatobacter aquaticus sp. nov.</title>
        <authorList>
            <person name="Choi A."/>
        </authorList>
    </citation>
    <scope>NUCLEOTIDE SEQUENCE [LARGE SCALE GENOMIC DNA]</scope>
    <source>
        <strain evidence="1 2">KCTC 52518</strain>
    </source>
</reference>
<dbReference type="EMBL" id="CP039690">
    <property type="protein sequence ID" value="QCI65148.1"/>
    <property type="molecule type" value="Genomic_DNA"/>
</dbReference>
<dbReference type="OrthoDB" id="8239363at2"/>
<evidence type="ECO:0000313" key="2">
    <source>
        <dbReference type="Proteomes" id="UP000298781"/>
    </source>
</evidence>
<organism evidence="1 2">
    <name type="scientific">Phreatobacter stygius</name>
    <dbReference type="NCBI Taxonomy" id="1940610"/>
    <lineage>
        <taxon>Bacteria</taxon>
        <taxon>Pseudomonadati</taxon>
        <taxon>Pseudomonadota</taxon>
        <taxon>Alphaproteobacteria</taxon>
        <taxon>Hyphomicrobiales</taxon>
        <taxon>Phreatobacteraceae</taxon>
        <taxon>Phreatobacter</taxon>
    </lineage>
</organism>
<sequence length="90" mass="10256">MTTPKRNHHRSPADELIVLDDNFDITRLRELVYWSQEPGLLELMRGILAMPDHALSSLQTFLGSVQAPEHLRVDYGADGHIRLTVAKRHS</sequence>
<protein>
    <submittedName>
        <fullName evidence="1">Uncharacterized protein</fullName>
    </submittedName>
</protein>
<dbReference type="AlphaFoldDB" id="A0A4D7B3M1"/>
<dbReference type="KEGG" id="pstg:E8M01_13565"/>
<keyword evidence="2" id="KW-1185">Reference proteome</keyword>
<proteinExistence type="predicted"/>
<gene>
    <name evidence="1" type="ORF">E8M01_13565</name>
</gene>
<accession>A0A4D7B3M1</accession>
<name>A0A4D7B3M1_9HYPH</name>
<evidence type="ECO:0000313" key="1">
    <source>
        <dbReference type="EMBL" id="QCI65148.1"/>
    </source>
</evidence>
<dbReference type="RefSeq" id="WP_136960597.1">
    <property type="nucleotide sequence ID" value="NZ_CP039690.1"/>
</dbReference>
<dbReference type="Proteomes" id="UP000298781">
    <property type="component" value="Chromosome"/>
</dbReference>